<feature type="region of interest" description="Disordered" evidence="7">
    <location>
        <begin position="1"/>
        <end position="45"/>
    </location>
</feature>
<dbReference type="AlphaFoldDB" id="A0A063C1K4"/>
<feature type="transmembrane region" description="Helical" evidence="8">
    <location>
        <begin position="215"/>
        <end position="237"/>
    </location>
</feature>
<feature type="domain" description="Amino acid permease/ SLC12A" evidence="9">
    <location>
        <begin position="72"/>
        <end position="535"/>
    </location>
</feature>
<organism evidence="10 13">
    <name type="scientific">Ustilaginoidea virens</name>
    <name type="common">Rice false smut fungus</name>
    <name type="synonym">Villosiclava virens</name>
    <dbReference type="NCBI Taxonomy" id="1159556"/>
    <lineage>
        <taxon>Eukaryota</taxon>
        <taxon>Fungi</taxon>
        <taxon>Dikarya</taxon>
        <taxon>Ascomycota</taxon>
        <taxon>Pezizomycotina</taxon>
        <taxon>Sordariomycetes</taxon>
        <taxon>Hypocreomycetidae</taxon>
        <taxon>Hypocreales</taxon>
        <taxon>Clavicipitaceae</taxon>
        <taxon>Ustilaginoidea</taxon>
    </lineage>
</organism>
<evidence type="ECO:0000256" key="8">
    <source>
        <dbReference type="SAM" id="Phobius"/>
    </source>
</evidence>
<evidence type="ECO:0000256" key="1">
    <source>
        <dbReference type="ARBA" id="ARBA00004141"/>
    </source>
</evidence>
<feature type="transmembrane region" description="Helical" evidence="8">
    <location>
        <begin position="427"/>
        <end position="450"/>
    </location>
</feature>
<evidence type="ECO:0000259" key="9">
    <source>
        <dbReference type="Pfam" id="PF00324"/>
    </source>
</evidence>
<evidence type="ECO:0000256" key="7">
    <source>
        <dbReference type="SAM" id="MobiDB-lite"/>
    </source>
</evidence>
<keyword evidence="5 8" id="KW-1133">Transmembrane helix</keyword>
<dbReference type="RefSeq" id="XP_043001066.1">
    <property type="nucleotide sequence ID" value="XM_043145131.1"/>
</dbReference>
<dbReference type="Proteomes" id="UP000054053">
    <property type="component" value="Unassembled WGS sequence"/>
</dbReference>
<protein>
    <recommendedName>
        <fullName evidence="9">Amino acid permease/ SLC12A domain-containing protein</fullName>
    </recommendedName>
</protein>
<keyword evidence="2" id="KW-0813">Transport</keyword>
<evidence type="ECO:0000256" key="6">
    <source>
        <dbReference type="ARBA" id="ARBA00023136"/>
    </source>
</evidence>
<dbReference type="InterPro" id="IPR050524">
    <property type="entry name" value="APC_YAT"/>
</dbReference>
<feature type="transmembrane region" description="Helical" evidence="8">
    <location>
        <begin position="512"/>
        <end position="531"/>
    </location>
</feature>
<evidence type="ECO:0000313" key="13">
    <source>
        <dbReference type="Proteomes" id="UP000054053"/>
    </source>
</evidence>
<comment type="subcellular location">
    <subcellularLocation>
        <location evidence="1">Membrane</location>
        <topology evidence="1">Multi-pass membrane protein</topology>
    </subcellularLocation>
</comment>
<dbReference type="GO" id="GO:0016020">
    <property type="term" value="C:membrane"/>
    <property type="evidence" value="ECO:0007669"/>
    <property type="project" value="UniProtKB-SubCell"/>
</dbReference>
<evidence type="ECO:0000313" key="10">
    <source>
        <dbReference type="EMBL" id="GAO19380.1"/>
    </source>
</evidence>
<dbReference type="OrthoDB" id="3900342at2759"/>
<feature type="compositionally biased region" description="Basic and acidic residues" evidence="7">
    <location>
        <begin position="1"/>
        <end position="16"/>
    </location>
</feature>
<reference evidence="11" key="3">
    <citation type="submission" date="2020-03" db="EMBL/GenBank/DDBJ databases">
        <title>A mixture of massive structural variations and highly conserved coding sequences in Ustilaginoidea virens genome.</title>
        <authorList>
            <person name="Zhang K."/>
            <person name="Zhao Z."/>
            <person name="Zhang Z."/>
            <person name="Li Y."/>
            <person name="Hsiang T."/>
            <person name="Sun W."/>
        </authorList>
    </citation>
    <scope>NUCLEOTIDE SEQUENCE</scope>
    <source>
        <strain evidence="11">UV-8b</strain>
    </source>
</reference>
<feature type="compositionally biased region" description="Polar residues" evidence="7">
    <location>
        <begin position="17"/>
        <end position="32"/>
    </location>
</feature>
<evidence type="ECO:0000313" key="12">
    <source>
        <dbReference type="Proteomes" id="UP000027002"/>
    </source>
</evidence>
<proteinExistence type="predicted"/>
<feature type="transmembrane region" description="Helical" evidence="8">
    <location>
        <begin position="470"/>
        <end position="492"/>
    </location>
</feature>
<feature type="transmembrane region" description="Helical" evidence="8">
    <location>
        <begin position="402"/>
        <end position="421"/>
    </location>
</feature>
<reference evidence="13" key="2">
    <citation type="journal article" date="2016" name="Genome Announc.">
        <title>Genome sequence of Ustilaginoidea virens IPU010, a rice pathogenic fungus causing false smut.</title>
        <authorList>
            <person name="Kumagai T."/>
            <person name="Ishii T."/>
            <person name="Terai G."/>
            <person name="Umemura M."/>
            <person name="Machida M."/>
            <person name="Asai K."/>
        </authorList>
    </citation>
    <scope>NUCLEOTIDE SEQUENCE [LARGE SCALE GENOMIC DNA]</scope>
    <source>
        <strain evidence="13">IPU010</strain>
    </source>
</reference>
<dbReference type="GO" id="GO:0015171">
    <property type="term" value="F:amino acid transmembrane transporter activity"/>
    <property type="evidence" value="ECO:0007669"/>
    <property type="project" value="TreeGrafter"/>
</dbReference>
<keyword evidence="3 8" id="KW-0812">Transmembrane</keyword>
<dbReference type="InterPro" id="IPR004840">
    <property type="entry name" value="Amino_acid_permease_CS"/>
</dbReference>
<dbReference type="GeneID" id="66068411"/>
<dbReference type="KEGG" id="uvi:66068411"/>
<feature type="transmembrane region" description="Helical" evidence="8">
    <location>
        <begin position="257"/>
        <end position="278"/>
    </location>
</feature>
<dbReference type="PIRSF" id="PIRSF006060">
    <property type="entry name" value="AA_transporter"/>
    <property type="match status" value="1"/>
</dbReference>
<dbReference type="InterPro" id="IPR004841">
    <property type="entry name" value="AA-permease/SLC12A_dom"/>
</dbReference>
<dbReference type="EMBL" id="BBTG02000029">
    <property type="protein sequence ID" value="GAO19380.1"/>
    <property type="molecule type" value="Genomic_DNA"/>
</dbReference>
<dbReference type="FunFam" id="1.20.1740.10:FF:000017">
    <property type="entry name" value="Amino acid permease"/>
    <property type="match status" value="1"/>
</dbReference>
<dbReference type="Gene3D" id="1.20.1740.10">
    <property type="entry name" value="Amino acid/polyamine transporter I"/>
    <property type="match status" value="1"/>
</dbReference>
<dbReference type="Pfam" id="PF00324">
    <property type="entry name" value="AA_permease"/>
    <property type="match status" value="1"/>
</dbReference>
<dbReference type="PANTHER" id="PTHR43341">
    <property type="entry name" value="AMINO ACID PERMEASE"/>
    <property type="match status" value="1"/>
</dbReference>
<evidence type="ECO:0000256" key="4">
    <source>
        <dbReference type="ARBA" id="ARBA00022970"/>
    </source>
</evidence>
<evidence type="ECO:0000256" key="2">
    <source>
        <dbReference type="ARBA" id="ARBA00022448"/>
    </source>
</evidence>
<sequence length="577" mass="63726">MPKDDHGPLANEEKAHSQPTLQSSSHVMSKQVVSCEPHPDRMTRNGLNIESFKKAHYGKGLVELERPMRARHLNMIAIGGSIGAGFFVGSGNALAKGGPGSLFVDFLIIGIMMFNVVHALGELAVLFPVSGGFYTYSARFIDPSWGFAMGWNYVLQWASVLPLELTVCGITIQYWNPDISVGVWIAVFIAVIIIINIFGALGYAEEEFWASAFKLIAIVIFMIIALVLVCGGGPKGYRYDHYWGARYWHDPGAFKNGFKGFCAVFVTAAFSFSGTELVGLAAAESRNPAKSMPSAIKQVFWRITLFYILGLFFVGLLIDDRDDRLLQTGSYNNDPKASPFVLVGQYAGLKGFDHFMNFTILVSVLSIGVSGIYGGSRTLTALAQQGYAPKIFTYIDKSGRPLFSVLALILFGCIAFVSLSASGPVVFSWLQAISGLAVLFTWGSVCLAHIRFRKAWAYHGHTLDEIPFRAAGGVWGSWLGLFLCVLVLMAQFYSAITVLPPNTGLATAESFFQQYLAAPVILCFWVVGYIWKRQGWVRTSQMDVDTGRREVDWDEIKAYRARVAAYPAWRRILHEFC</sequence>
<accession>A0A063C1K4</accession>
<reference evidence="10" key="1">
    <citation type="journal article" date="2016" name="Genome Announc.">
        <title>Genome Sequence of Ustilaginoidea virens IPU010, a Rice Pathogenic Fungus Causing False Smut.</title>
        <authorList>
            <person name="Kumagai T."/>
            <person name="Ishii T."/>
            <person name="Terai G."/>
            <person name="Umemura M."/>
            <person name="Machida M."/>
            <person name="Asai K."/>
        </authorList>
    </citation>
    <scope>NUCLEOTIDE SEQUENCE [LARGE SCALE GENOMIC DNA]</scope>
    <source>
        <strain evidence="10">IPU010</strain>
    </source>
</reference>
<keyword evidence="6 8" id="KW-0472">Membrane</keyword>
<feature type="transmembrane region" description="Helical" evidence="8">
    <location>
        <begin position="73"/>
        <end position="94"/>
    </location>
</feature>
<dbReference type="HOGENOM" id="CLU_007946_12_0_1"/>
<evidence type="ECO:0000313" key="11">
    <source>
        <dbReference type="EMBL" id="QUC23393.1"/>
    </source>
</evidence>
<feature type="transmembrane region" description="Helical" evidence="8">
    <location>
        <begin position="299"/>
        <end position="318"/>
    </location>
</feature>
<dbReference type="PANTHER" id="PTHR43341:SF12">
    <property type="entry name" value="AMINO ACID TRANSPORTER (EUROFUNG)"/>
    <property type="match status" value="1"/>
</dbReference>
<feature type="transmembrane region" description="Helical" evidence="8">
    <location>
        <begin position="355"/>
        <end position="375"/>
    </location>
</feature>
<keyword evidence="12" id="KW-1185">Reference proteome</keyword>
<feature type="transmembrane region" description="Helical" evidence="8">
    <location>
        <begin position="181"/>
        <end position="203"/>
    </location>
</feature>
<keyword evidence="4" id="KW-0029">Amino-acid transport</keyword>
<evidence type="ECO:0000256" key="3">
    <source>
        <dbReference type="ARBA" id="ARBA00022692"/>
    </source>
</evidence>
<dbReference type="PROSITE" id="PS00218">
    <property type="entry name" value="AMINO_ACID_PERMEASE_1"/>
    <property type="match status" value="1"/>
</dbReference>
<evidence type="ECO:0000256" key="5">
    <source>
        <dbReference type="ARBA" id="ARBA00022989"/>
    </source>
</evidence>
<name>A0A063C1K4_USTVR</name>
<dbReference type="EMBL" id="CP072758">
    <property type="protein sequence ID" value="QUC23393.1"/>
    <property type="molecule type" value="Genomic_DNA"/>
</dbReference>
<feature type="transmembrane region" description="Helical" evidence="8">
    <location>
        <begin position="150"/>
        <end position="175"/>
    </location>
</feature>
<dbReference type="Proteomes" id="UP000027002">
    <property type="component" value="Chromosome 6"/>
</dbReference>
<dbReference type="STRING" id="1159556.A0A063C1K4"/>
<feature type="transmembrane region" description="Helical" evidence="8">
    <location>
        <begin position="106"/>
        <end position="129"/>
    </location>
</feature>
<gene>
    <name evidence="11" type="ORF">UV8b_07634</name>
    <name evidence="10" type="ORF">UVI_02045640</name>
</gene>